<evidence type="ECO:0000256" key="1">
    <source>
        <dbReference type="SAM" id="MobiDB-lite"/>
    </source>
</evidence>
<evidence type="ECO:0000313" key="2">
    <source>
        <dbReference type="EMBL" id="CDW35024.1"/>
    </source>
</evidence>
<reference evidence="2" key="1">
    <citation type="submission" date="2014-05" db="EMBL/GenBank/DDBJ databases">
        <authorList>
            <person name="Chronopoulou M."/>
        </authorList>
    </citation>
    <scope>NUCLEOTIDE SEQUENCE</scope>
    <source>
        <tissue evidence="2">Whole organism</tissue>
    </source>
</reference>
<protein>
    <submittedName>
        <fullName evidence="2">Uncharacterized protein</fullName>
    </submittedName>
</protein>
<dbReference type="EMBL" id="HACA01017663">
    <property type="protein sequence ID" value="CDW35024.1"/>
    <property type="molecule type" value="Transcribed_RNA"/>
</dbReference>
<sequence length="277" mass="31686">MHGRRLARALWDNFKVNGIIQSSWNPYGVTKSLTDFQDLQTGFSMLRLQELSKQREMYSSLESFSSNDSRDREGSSGSESSCSDEGEFESYSENGDDEALTDEDETRKKVKRKRKKRKDKKEFNYEELVEFTKMSFRRKVLENETSDEGIKVVGHNIFPSSRLSIHEDNFIPPSCIVNLNESLPKTPCSPDPVERLLSIERIRLRTSSMESPPLKSLRSSPIVIGGGGVISSRWKKGEKCFGNKFRNDINLLNEESVVQVGLKENPKRKRKMKSSKS</sequence>
<dbReference type="AlphaFoldDB" id="A0A0K2U9W4"/>
<proteinExistence type="predicted"/>
<feature type="region of interest" description="Disordered" evidence="1">
    <location>
        <begin position="59"/>
        <end position="116"/>
    </location>
</feature>
<name>A0A0K2U9W4_LEPSM</name>
<organism evidence="2">
    <name type="scientific">Lepeophtheirus salmonis</name>
    <name type="common">Salmon louse</name>
    <name type="synonym">Caligus salmonis</name>
    <dbReference type="NCBI Taxonomy" id="72036"/>
    <lineage>
        <taxon>Eukaryota</taxon>
        <taxon>Metazoa</taxon>
        <taxon>Ecdysozoa</taxon>
        <taxon>Arthropoda</taxon>
        <taxon>Crustacea</taxon>
        <taxon>Multicrustacea</taxon>
        <taxon>Hexanauplia</taxon>
        <taxon>Copepoda</taxon>
        <taxon>Siphonostomatoida</taxon>
        <taxon>Caligidae</taxon>
        <taxon>Lepeophtheirus</taxon>
    </lineage>
</organism>
<feature type="compositionally biased region" description="Acidic residues" evidence="1">
    <location>
        <begin position="82"/>
        <end position="104"/>
    </location>
</feature>
<dbReference type="OrthoDB" id="10253041at2759"/>
<accession>A0A0K2U9W4</accession>